<reference evidence="1 2" key="1">
    <citation type="submission" date="2016-01" db="EMBL/GenBank/DDBJ databases">
        <title>Investigation of taxonomic status of Bacillus aminovorans.</title>
        <authorList>
            <person name="Verma A."/>
            <person name="Pal Y."/>
            <person name="Krishnamurthi S."/>
        </authorList>
    </citation>
    <scope>NUCLEOTIDE SEQUENCE [LARGE SCALE GENOMIC DNA]</scope>
    <source>
        <strain evidence="1 2">DSM 4337</strain>
    </source>
</reference>
<accession>A0A177KXS4</accession>
<comment type="caution">
    <text evidence="1">The sequence shown here is derived from an EMBL/GenBank/DDBJ whole genome shotgun (WGS) entry which is preliminary data.</text>
</comment>
<proteinExistence type="predicted"/>
<dbReference type="InterPro" id="IPR016947">
    <property type="entry name" value="UCP030140"/>
</dbReference>
<dbReference type="InterPro" id="IPR014871">
    <property type="entry name" value="dUTPase/dCTP_pyrophosphatase"/>
</dbReference>
<gene>
    <name evidence="1" type="ORF">AWH48_02715</name>
</gene>
<evidence type="ECO:0000313" key="1">
    <source>
        <dbReference type="EMBL" id="OAH57936.1"/>
    </source>
</evidence>
<dbReference type="CDD" id="cd11527">
    <property type="entry name" value="NTP-PPase_dUTPase"/>
    <property type="match status" value="1"/>
</dbReference>
<dbReference type="AlphaFoldDB" id="A0A177KXS4"/>
<dbReference type="Proteomes" id="UP000077271">
    <property type="component" value="Unassembled WGS sequence"/>
</dbReference>
<organism evidence="1 2">
    <name type="scientific">Domibacillus aminovorans</name>
    <dbReference type="NCBI Taxonomy" id="29332"/>
    <lineage>
        <taxon>Bacteria</taxon>
        <taxon>Bacillati</taxon>
        <taxon>Bacillota</taxon>
        <taxon>Bacilli</taxon>
        <taxon>Bacillales</taxon>
        <taxon>Bacillaceae</taxon>
        <taxon>Domibacillus</taxon>
    </lineage>
</organism>
<name>A0A177KXS4_9BACI</name>
<protein>
    <recommendedName>
        <fullName evidence="3">dUTPase</fullName>
    </recommendedName>
</protein>
<dbReference type="SUPFAM" id="SSF101386">
    <property type="entry name" value="all-alpha NTP pyrophosphatases"/>
    <property type="match status" value="1"/>
</dbReference>
<evidence type="ECO:0000313" key="2">
    <source>
        <dbReference type="Proteomes" id="UP000077271"/>
    </source>
</evidence>
<dbReference type="Pfam" id="PF08761">
    <property type="entry name" value="dUTPase_2"/>
    <property type="match status" value="1"/>
</dbReference>
<dbReference type="RefSeq" id="WP_018392761.1">
    <property type="nucleotide sequence ID" value="NZ_LQWZ01000012.1"/>
</dbReference>
<dbReference type="PIRSF" id="PIRSF030140">
    <property type="entry name" value="UCP030140"/>
    <property type="match status" value="1"/>
</dbReference>
<sequence length="175" mass="20653">MKLEKLFNMQRVLDERIEMEHPPVDGEDRFQKKILALQVEIAEAANEWRGFKFWSNNQKPNVIQFDHDGTPHYPLLEEFVDGLHFILGIGVDHHNEHIEKYDYQPVKRADVETIEERFSYLMSDVNAVNNSYDYICYFNNFIELGQALGFTWEQVTEAYMSKNSINHARQDSGTY</sequence>
<dbReference type="OrthoDB" id="5506143at2"/>
<dbReference type="EMBL" id="LQWZ01000012">
    <property type="protein sequence ID" value="OAH57936.1"/>
    <property type="molecule type" value="Genomic_DNA"/>
</dbReference>
<dbReference type="Gene3D" id="1.10.4010.10">
    <property type="entry name" value="Type II deoxyuridine triphosphatase"/>
    <property type="match status" value="1"/>
</dbReference>
<evidence type="ECO:0008006" key="3">
    <source>
        <dbReference type="Google" id="ProtNLM"/>
    </source>
</evidence>